<dbReference type="NCBIfam" id="NF047322">
    <property type="entry name" value="HK_morpho_MacS"/>
    <property type="match status" value="1"/>
</dbReference>
<reference evidence="9" key="1">
    <citation type="submission" date="2016-10" db="EMBL/GenBank/DDBJ databases">
        <authorList>
            <person name="Varghese N."/>
            <person name="Submissions S."/>
        </authorList>
    </citation>
    <scope>NUCLEOTIDE SEQUENCE [LARGE SCALE GENOMIC DNA]</scope>
    <source>
        <strain evidence="9">DSM 46732</strain>
    </source>
</reference>
<keyword evidence="3" id="KW-0902">Two-component regulatory system</keyword>
<feature type="region of interest" description="Disordered" evidence="4">
    <location>
        <begin position="26"/>
        <end position="49"/>
    </location>
</feature>
<keyword evidence="9" id="KW-1185">Reference proteome</keyword>
<feature type="transmembrane region" description="Helical" evidence="5">
    <location>
        <begin position="116"/>
        <end position="135"/>
    </location>
</feature>
<keyword evidence="5" id="KW-0472">Membrane</keyword>
<feature type="domain" description="DUF5931" evidence="7">
    <location>
        <begin position="54"/>
        <end position="219"/>
    </location>
</feature>
<keyword evidence="2 8" id="KW-0418">Kinase</keyword>
<feature type="transmembrane region" description="Helical" evidence="5">
    <location>
        <begin position="63"/>
        <end position="80"/>
    </location>
</feature>
<keyword evidence="5" id="KW-0812">Transmembrane</keyword>
<dbReference type="EMBL" id="FNJR01000008">
    <property type="protein sequence ID" value="SDP75388.1"/>
    <property type="molecule type" value="Genomic_DNA"/>
</dbReference>
<proteinExistence type="predicted"/>
<dbReference type="InterPro" id="IPR036890">
    <property type="entry name" value="HATPase_C_sf"/>
</dbReference>
<feature type="transmembrane region" description="Helical" evidence="5">
    <location>
        <begin position="190"/>
        <end position="208"/>
    </location>
</feature>
<dbReference type="STRING" id="405564.SAMN04487905_108126"/>
<feature type="domain" description="Histidine kinase/HSP90-like ATPase" evidence="6">
    <location>
        <begin position="321"/>
        <end position="414"/>
    </location>
</feature>
<feature type="transmembrane region" description="Helical" evidence="5">
    <location>
        <begin position="86"/>
        <end position="104"/>
    </location>
</feature>
<dbReference type="Gene3D" id="3.30.565.10">
    <property type="entry name" value="Histidine kinase-like ATPase, C-terminal domain"/>
    <property type="match status" value="1"/>
</dbReference>
<dbReference type="SUPFAM" id="SSF55874">
    <property type="entry name" value="ATPase domain of HSP90 chaperone/DNA topoisomerase II/histidine kinase"/>
    <property type="match status" value="1"/>
</dbReference>
<dbReference type="Pfam" id="PF19354">
    <property type="entry name" value="DUF5931"/>
    <property type="match status" value="1"/>
</dbReference>
<dbReference type="GO" id="GO:0000160">
    <property type="term" value="P:phosphorelay signal transduction system"/>
    <property type="evidence" value="ECO:0007669"/>
    <property type="project" value="UniProtKB-KW"/>
</dbReference>
<evidence type="ECO:0000256" key="2">
    <source>
        <dbReference type="ARBA" id="ARBA00022777"/>
    </source>
</evidence>
<keyword evidence="5" id="KW-1133">Transmembrane helix</keyword>
<dbReference type="AlphaFoldDB" id="A0A1H0VB01"/>
<evidence type="ECO:0000313" key="9">
    <source>
        <dbReference type="Proteomes" id="UP000199497"/>
    </source>
</evidence>
<dbReference type="InterPro" id="IPR050482">
    <property type="entry name" value="Sensor_HK_TwoCompSys"/>
</dbReference>
<evidence type="ECO:0000256" key="3">
    <source>
        <dbReference type="ARBA" id="ARBA00023012"/>
    </source>
</evidence>
<dbReference type="PANTHER" id="PTHR24421">
    <property type="entry name" value="NITRATE/NITRITE SENSOR PROTEIN NARX-RELATED"/>
    <property type="match status" value="1"/>
</dbReference>
<evidence type="ECO:0000259" key="6">
    <source>
        <dbReference type="Pfam" id="PF02518"/>
    </source>
</evidence>
<keyword evidence="1" id="KW-0808">Transferase</keyword>
<dbReference type="GO" id="GO:0016301">
    <property type="term" value="F:kinase activity"/>
    <property type="evidence" value="ECO:0007669"/>
    <property type="project" value="UniProtKB-KW"/>
</dbReference>
<dbReference type="PANTHER" id="PTHR24421:SF61">
    <property type="entry name" value="OXYGEN SENSOR HISTIDINE KINASE NREB"/>
    <property type="match status" value="1"/>
</dbReference>
<protein>
    <submittedName>
        <fullName evidence="8">Signal transduction histidine kinase</fullName>
    </submittedName>
</protein>
<dbReference type="InterPro" id="IPR003594">
    <property type="entry name" value="HATPase_dom"/>
</dbReference>
<accession>A0A1H0VB01</accession>
<dbReference type="Proteomes" id="UP000199497">
    <property type="component" value="Unassembled WGS sequence"/>
</dbReference>
<evidence type="ECO:0000256" key="1">
    <source>
        <dbReference type="ARBA" id="ARBA00022679"/>
    </source>
</evidence>
<gene>
    <name evidence="8" type="ORF">SAMN04487905_108126</name>
</gene>
<evidence type="ECO:0000256" key="4">
    <source>
        <dbReference type="SAM" id="MobiDB-lite"/>
    </source>
</evidence>
<name>A0A1H0VB01_9ACTN</name>
<evidence type="ECO:0000259" key="7">
    <source>
        <dbReference type="Pfam" id="PF19354"/>
    </source>
</evidence>
<feature type="region of interest" description="Disordered" evidence="4">
    <location>
        <begin position="414"/>
        <end position="434"/>
    </location>
</feature>
<dbReference type="InterPro" id="IPR045975">
    <property type="entry name" value="DUF5931"/>
</dbReference>
<evidence type="ECO:0000256" key="5">
    <source>
        <dbReference type="SAM" id="Phobius"/>
    </source>
</evidence>
<organism evidence="8 9">
    <name type="scientific">Actinopolyspora xinjiangensis</name>
    <dbReference type="NCBI Taxonomy" id="405564"/>
    <lineage>
        <taxon>Bacteria</taxon>
        <taxon>Bacillati</taxon>
        <taxon>Actinomycetota</taxon>
        <taxon>Actinomycetes</taxon>
        <taxon>Actinopolysporales</taxon>
        <taxon>Actinopolysporaceae</taxon>
        <taxon>Actinopolyspora</taxon>
    </lineage>
</organism>
<evidence type="ECO:0000313" key="8">
    <source>
        <dbReference type="EMBL" id="SDP75388.1"/>
    </source>
</evidence>
<dbReference type="Pfam" id="PF02518">
    <property type="entry name" value="HATPase_c"/>
    <property type="match status" value="1"/>
</dbReference>
<sequence length="434" mass="46963">MGSTGNDSTDGLRDRTRWSRMWRTLTTTGGSEQATPPHGNTPDEQAEPVPDGRIPLWRAHNGLRVLALIYAFTWFCVLLPEYRSPVGASVIMAAMVCWTTYTIWRYSKPSGRTRTLVLVDQAVTMTLFGLCYFVLTEHQMDQGLPTVVTIWHASMVTVAAVRFGIPGGFASGAVAAAANFAMRGYIDANMWMDTVLHLAIGLLLGLASETAEHSTRRLARALRTEAATAERERLARDIHDSVLQVLARVRRRGGELGGEAAELAALAGEQETALRNLISTGPAERGETSTDLAARLRVLAGTRVNVSVPATEVTLPAETVSALFSVTREAVQNVEDHTGPETHTWVLLEDLGSEIVLSIRDNGPGIPDGRLEEAAAAGRMGVAQSIRGRVESLGGSIALDTSVGEGTEWEIRLTRADGRENDHAHSGERAREKH</sequence>